<protein>
    <submittedName>
        <fullName evidence="1">Uncharacterized protein</fullName>
    </submittedName>
</protein>
<organism evidence="1 2">
    <name type="scientific">Paenibacillus cellulosilyticus</name>
    <dbReference type="NCBI Taxonomy" id="375489"/>
    <lineage>
        <taxon>Bacteria</taxon>
        <taxon>Bacillati</taxon>
        <taxon>Bacillota</taxon>
        <taxon>Bacilli</taxon>
        <taxon>Bacillales</taxon>
        <taxon>Paenibacillaceae</taxon>
        <taxon>Paenibacillus</taxon>
    </lineage>
</organism>
<keyword evidence="2" id="KW-1185">Reference proteome</keyword>
<evidence type="ECO:0000313" key="2">
    <source>
        <dbReference type="Proteomes" id="UP000246635"/>
    </source>
</evidence>
<accession>A0A2V2YRP8</accession>
<reference evidence="1 2" key="1">
    <citation type="submission" date="2018-05" db="EMBL/GenBank/DDBJ databases">
        <title>Genomic Encyclopedia of Type Strains, Phase III (KMG-III): the genomes of soil and plant-associated and newly described type strains.</title>
        <authorList>
            <person name="Whitman W."/>
        </authorList>
    </citation>
    <scope>NUCLEOTIDE SEQUENCE [LARGE SCALE GENOMIC DNA]</scope>
    <source>
        <strain evidence="1 2">CECT 5696</strain>
    </source>
</reference>
<proteinExistence type="predicted"/>
<comment type="caution">
    <text evidence="1">The sequence shown here is derived from an EMBL/GenBank/DDBJ whole genome shotgun (WGS) entry which is preliminary data.</text>
</comment>
<sequence>MTRKKDTFKKVTLLRVICVLIKGRGVDRIGESATD</sequence>
<gene>
    <name evidence="1" type="ORF">DFQ01_1151</name>
</gene>
<dbReference type="Proteomes" id="UP000246635">
    <property type="component" value="Unassembled WGS sequence"/>
</dbReference>
<feature type="non-terminal residue" evidence="1">
    <location>
        <position position="35"/>
    </location>
</feature>
<dbReference type="EMBL" id="QGTQ01000015">
    <property type="protein sequence ID" value="PWV99285.1"/>
    <property type="molecule type" value="Genomic_DNA"/>
</dbReference>
<name>A0A2V2YRP8_9BACL</name>
<evidence type="ECO:0000313" key="1">
    <source>
        <dbReference type="EMBL" id="PWV99285.1"/>
    </source>
</evidence>
<dbReference type="AlphaFoldDB" id="A0A2V2YRP8"/>